<proteinExistence type="inferred from homology"/>
<evidence type="ECO:0000259" key="2">
    <source>
        <dbReference type="Pfam" id="PF00975"/>
    </source>
</evidence>
<accession>A0A975CBY9</accession>
<gene>
    <name evidence="3" type="ORF">J1M35_10300</name>
</gene>
<dbReference type="GO" id="GO:0008610">
    <property type="term" value="P:lipid biosynthetic process"/>
    <property type="evidence" value="ECO:0007669"/>
    <property type="project" value="TreeGrafter"/>
</dbReference>
<dbReference type="Gene3D" id="3.40.50.1820">
    <property type="entry name" value="alpha/beta hydrolase"/>
    <property type="match status" value="1"/>
</dbReference>
<keyword evidence="4" id="KW-1185">Reference proteome</keyword>
<dbReference type="AlphaFoldDB" id="A0A975CBY9"/>
<reference evidence="3" key="1">
    <citation type="submission" date="2021-03" db="EMBL/GenBank/DDBJ databases">
        <title>Ottowia sp. 27C isolated from the cloaca of a Giant Asian pond turtle (Heosemys grandis).</title>
        <authorList>
            <person name="Spergser J."/>
            <person name="Busse H.-J."/>
        </authorList>
    </citation>
    <scope>NUCLEOTIDE SEQUENCE</scope>
    <source>
        <strain evidence="3">27C</strain>
    </source>
</reference>
<organism evidence="3 4">
    <name type="scientific">Ottowia testudinis</name>
    <dbReference type="NCBI Taxonomy" id="2816950"/>
    <lineage>
        <taxon>Bacteria</taxon>
        <taxon>Pseudomonadati</taxon>
        <taxon>Pseudomonadota</taxon>
        <taxon>Betaproteobacteria</taxon>
        <taxon>Burkholderiales</taxon>
        <taxon>Comamonadaceae</taxon>
        <taxon>Ottowia</taxon>
    </lineage>
</organism>
<sequence length="271" mass="29874">MSGHVRGQTHRPLAWFRVLRPASQAIGRIICLPHAGGSASFFHPWARVLPPGVEMVAIQYPGREERIEEGCIDNMRLMIEALVQALTATPQLLSKPYVLFGHSMGAAVAYELCLALQQHPVRLPCRLALSAIEGPGRARPGALHRAGDRVLLDEVIRLNPRLTYLLSMPELTSLVLPALRSDYRLIETYGGELPSLARVTVPLVALLGQEDSELSEEDARAWQCVCGCDFHLQTYPGGHFYLTDHYPALTDLLTSAWGSRSLALPAWTDLP</sequence>
<dbReference type="InterPro" id="IPR012223">
    <property type="entry name" value="TEII"/>
</dbReference>
<evidence type="ECO:0000313" key="3">
    <source>
        <dbReference type="EMBL" id="QTD43580.1"/>
    </source>
</evidence>
<dbReference type="SUPFAM" id="SSF53474">
    <property type="entry name" value="alpha/beta-Hydrolases"/>
    <property type="match status" value="1"/>
</dbReference>
<dbReference type="EMBL" id="CP071796">
    <property type="protein sequence ID" value="QTD43580.1"/>
    <property type="molecule type" value="Genomic_DNA"/>
</dbReference>
<evidence type="ECO:0000256" key="1">
    <source>
        <dbReference type="ARBA" id="ARBA00007169"/>
    </source>
</evidence>
<name>A0A975CBY9_9BURK</name>
<dbReference type="InterPro" id="IPR029058">
    <property type="entry name" value="AB_hydrolase_fold"/>
</dbReference>
<dbReference type="KEGG" id="otd:J1M35_10300"/>
<dbReference type="Proteomes" id="UP000663903">
    <property type="component" value="Chromosome"/>
</dbReference>
<dbReference type="InterPro" id="IPR001031">
    <property type="entry name" value="Thioesterase"/>
</dbReference>
<dbReference type="Pfam" id="PF00975">
    <property type="entry name" value="Thioesterase"/>
    <property type="match status" value="1"/>
</dbReference>
<protein>
    <submittedName>
        <fullName evidence="3">Thioesterase</fullName>
    </submittedName>
</protein>
<dbReference type="PANTHER" id="PTHR11487:SF0">
    <property type="entry name" value="S-ACYL FATTY ACID SYNTHASE THIOESTERASE, MEDIUM CHAIN"/>
    <property type="match status" value="1"/>
</dbReference>
<dbReference type="RefSeq" id="WP_208006997.1">
    <property type="nucleotide sequence ID" value="NZ_CP071796.1"/>
</dbReference>
<feature type="domain" description="Thioesterase" evidence="2">
    <location>
        <begin position="28"/>
        <end position="251"/>
    </location>
</feature>
<evidence type="ECO:0000313" key="4">
    <source>
        <dbReference type="Proteomes" id="UP000663903"/>
    </source>
</evidence>
<comment type="similarity">
    <text evidence="1">Belongs to the thioesterase family.</text>
</comment>
<dbReference type="PANTHER" id="PTHR11487">
    <property type="entry name" value="THIOESTERASE"/>
    <property type="match status" value="1"/>
</dbReference>